<name>A0A0A9HE93_ARUDO</name>
<reference evidence="2" key="1">
    <citation type="submission" date="2014-09" db="EMBL/GenBank/DDBJ databases">
        <authorList>
            <person name="Magalhaes I.L.F."/>
            <person name="Oliveira U."/>
            <person name="Santos F.R."/>
            <person name="Vidigal T.H.D.A."/>
            <person name="Brescovit A.D."/>
            <person name="Santos A.J."/>
        </authorList>
    </citation>
    <scope>NUCLEOTIDE SEQUENCE</scope>
    <source>
        <tissue evidence="2">Shoot tissue taken approximately 20 cm above the soil surface</tissue>
    </source>
</reference>
<dbReference type="EMBL" id="GBRH01162386">
    <property type="protein sequence ID" value="JAE35510.1"/>
    <property type="molecule type" value="Transcribed_RNA"/>
</dbReference>
<keyword evidence="1" id="KW-0472">Membrane</keyword>
<evidence type="ECO:0000313" key="2">
    <source>
        <dbReference type="EMBL" id="JAE35510.1"/>
    </source>
</evidence>
<keyword evidence="1" id="KW-1133">Transmembrane helix</keyword>
<dbReference type="AlphaFoldDB" id="A0A0A9HE93"/>
<evidence type="ECO:0000256" key="1">
    <source>
        <dbReference type="SAM" id="Phobius"/>
    </source>
</evidence>
<keyword evidence="1" id="KW-0812">Transmembrane</keyword>
<protein>
    <submittedName>
        <fullName evidence="2">Uncharacterized protein</fullName>
    </submittedName>
</protein>
<reference evidence="2" key="2">
    <citation type="journal article" date="2015" name="Data Brief">
        <title>Shoot transcriptome of the giant reed, Arundo donax.</title>
        <authorList>
            <person name="Barrero R.A."/>
            <person name="Guerrero F.D."/>
            <person name="Moolhuijzen P."/>
            <person name="Goolsby J.A."/>
            <person name="Tidwell J."/>
            <person name="Bellgard S.E."/>
            <person name="Bellgard M.I."/>
        </authorList>
    </citation>
    <scope>NUCLEOTIDE SEQUENCE</scope>
    <source>
        <tissue evidence="2">Shoot tissue taken approximately 20 cm above the soil surface</tissue>
    </source>
</reference>
<organism evidence="2">
    <name type="scientific">Arundo donax</name>
    <name type="common">Giant reed</name>
    <name type="synonym">Donax arundinaceus</name>
    <dbReference type="NCBI Taxonomy" id="35708"/>
    <lineage>
        <taxon>Eukaryota</taxon>
        <taxon>Viridiplantae</taxon>
        <taxon>Streptophyta</taxon>
        <taxon>Embryophyta</taxon>
        <taxon>Tracheophyta</taxon>
        <taxon>Spermatophyta</taxon>
        <taxon>Magnoliopsida</taxon>
        <taxon>Liliopsida</taxon>
        <taxon>Poales</taxon>
        <taxon>Poaceae</taxon>
        <taxon>PACMAD clade</taxon>
        <taxon>Arundinoideae</taxon>
        <taxon>Arundineae</taxon>
        <taxon>Arundo</taxon>
    </lineage>
</organism>
<accession>A0A0A9HE93</accession>
<feature type="transmembrane region" description="Helical" evidence="1">
    <location>
        <begin position="16"/>
        <end position="35"/>
    </location>
</feature>
<proteinExistence type="predicted"/>
<sequence>MPPLPAEEENLTKNEVASVTFGIMLLTCTVPLWEYNAYMLYVSIKQLLASSQFNSFPVVYTIQNSCKLI</sequence>